<proteinExistence type="predicted"/>
<sequence length="69" mass="7797">METRLRTRRATKGRSREGAMERTPATGLPRGRVRNETTIPKPIRRSRASLRVRTTDWTPSSICNASNSS</sequence>
<accession>A0A8H6IU39</accession>
<protein>
    <submittedName>
        <fullName evidence="2">Uncharacterized protein</fullName>
    </submittedName>
</protein>
<comment type="caution">
    <text evidence="2">The sequence shown here is derived from an EMBL/GenBank/DDBJ whole genome shotgun (WGS) entry which is preliminary data.</text>
</comment>
<evidence type="ECO:0000313" key="2">
    <source>
        <dbReference type="EMBL" id="KAF6798260.1"/>
    </source>
</evidence>
<evidence type="ECO:0000313" key="3">
    <source>
        <dbReference type="Proteomes" id="UP000639643"/>
    </source>
</evidence>
<reference evidence="2" key="1">
    <citation type="journal article" date="2020" name="Phytopathology">
        <title>Genome Sequence Resources of Colletotrichum truncatum, C. plurivorum, C. musicola, and C. sojae: Four Species Pathogenic to Soybean (Glycine max).</title>
        <authorList>
            <person name="Rogerio F."/>
            <person name="Boufleur T.R."/>
            <person name="Ciampi-Guillardi M."/>
            <person name="Sukno S.A."/>
            <person name="Thon M.R."/>
            <person name="Massola Junior N.S."/>
            <person name="Baroncelli R."/>
        </authorList>
    </citation>
    <scope>NUCLEOTIDE SEQUENCE</scope>
    <source>
        <strain evidence="2">LFN0074</strain>
    </source>
</reference>
<keyword evidence="3" id="KW-1185">Reference proteome</keyword>
<name>A0A8H6IU39_9PEZI</name>
<feature type="region of interest" description="Disordered" evidence="1">
    <location>
        <begin position="1"/>
        <end position="52"/>
    </location>
</feature>
<feature type="compositionally biased region" description="Basic residues" evidence="1">
    <location>
        <begin position="1"/>
        <end position="13"/>
    </location>
</feature>
<dbReference type="EMBL" id="WIGM01001404">
    <property type="protein sequence ID" value="KAF6798260.1"/>
    <property type="molecule type" value="Genomic_DNA"/>
</dbReference>
<evidence type="ECO:0000256" key="1">
    <source>
        <dbReference type="SAM" id="MobiDB-lite"/>
    </source>
</evidence>
<gene>
    <name evidence="2" type="ORF">CMUS01_15718</name>
</gene>
<organism evidence="2 3">
    <name type="scientific">Colletotrichum musicola</name>
    <dbReference type="NCBI Taxonomy" id="2175873"/>
    <lineage>
        <taxon>Eukaryota</taxon>
        <taxon>Fungi</taxon>
        <taxon>Dikarya</taxon>
        <taxon>Ascomycota</taxon>
        <taxon>Pezizomycotina</taxon>
        <taxon>Sordariomycetes</taxon>
        <taxon>Hypocreomycetidae</taxon>
        <taxon>Glomerellales</taxon>
        <taxon>Glomerellaceae</taxon>
        <taxon>Colletotrichum</taxon>
        <taxon>Colletotrichum orchidearum species complex</taxon>
    </lineage>
</organism>
<dbReference type="Proteomes" id="UP000639643">
    <property type="component" value="Unassembled WGS sequence"/>
</dbReference>
<dbReference type="AlphaFoldDB" id="A0A8H6IU39"/>